<dbReference type="Proteomes" id="UP001370348">
    <property type="component" value="Chromosome"/>
</dbReference>
<feature type="transmembrane region" description="Helical" evidence="5">
    <location>
        <begin position="320"/>
        <end position="339"/>
    </location>
</feature>
<proteinExistence type="predicted"/>
<dbReference type="PROSITE" id="PS00217">
    <property type="entry name" value="SUGAR_TRANSPORT_2"/>
    <property type="match status" value="1"/>
</dbReference>
<dbReference type="EMBL" id="CP089984">
    <property type="protein sequence ID" value="WXB11099.1"/>
    <property type="molecule type" value="Genomic_DNA"/>
</dbReference>
<evidence type="ECO:0000313" key="8">
    <source>
        <dbReference type="Proteomes" id="UP001370348"/>
    </source>
</evidence>
<sequence length="446" mass="47583">MPGIPASEIVRNAPFGPFHHGPLFWCSFIMLSDGYDMVIYGSVVPHVMQQWSLTPAHAGWLGSSALVGMMLGALIVGPLADRAGRRKVILACVALFGASAFANAFAWNAPSFAACRFLTGFGLGATIPNIVALMNELSPAARRNTMITVMLSCYSVGGMISALLALWVIPRFGWPATFVVAGIPLMTLPLMRRGLPESLPFLLLERRYTEARQLLLRIDPIRASGTIDFEEPSSEAAQTVSWRRLFQEGRALSTPMIWLCIAMCMLMVYGLNTWLPKLMMTAGFPLGSSLLFLVVLNVGATVGALVGGWLGDHWGNRRTLVLFFGVAIASLCLLGTRPGPVVLDVLLFVAGATTIGTLAVTHAFAAQLYPDEIRATGMSFCSAMGRMGAIAGPPLGGSLLGLGLSLQQNFVVFAIPGLVAIVAVLLIGSPRRPPHPSAAQALHEVR</sequence>
<feature type="transmembrane region" description="Helical" evidence="5">
    <location>
        <begin position="290"/>
        <end position="311"/>
    </location>
</feature>
<feature type="transmembrane region" description="Helical" evidence="5">
    <location>
        <begin position="113"/>
        <end position="134"/>
    </location>
</feature>
<feature type="transmembrane region" description="Helical" evidence="5">
    <location>
        <begin position="58"/>
        <end position="76"/>
    </location>
</feature>
<gene>
    <name evidence="7" type="ORF">LZC94_24850</name>
</gene>
<evidence type="ECO:0000259" key="6">
    <source>
        <dbReference type="PROSITE" id="PS50850"/>
    </source>
</evidence>
<feature type="transmembrane region" description="Helical" evidence="5">
    <location>
        <begin position="146"/>
        <end position="166"/>
    </location>
</feature>
<accession>A0ABZ2LN90</accession>
<feature type="transmembrane region" description="Helical" evidence="5">
    <location>
        <begin position="251"/>
        <end position="270"/>
    </location>
</feature>
<keyword evidence="2 5" id="KW-0812">Transmembrane</keyword>
<dbReference type="InterPro" id="IPR020846">
    <property type="entry name" value="MFS_dom"/>
</dbReference>
<keyword evidence="8" id="KW-1185">Reference proteome</keyword>
<dbReference type="Pfam" id="PF07690">
    <property type="entry name" value="MFS_1"/>
    <property type="match status" value="1"/>
</dbReference>
<evidence type="ECO:0000313" key="7">
    <source>
        <dbReference type="EMBL" id="WXB11099.1"/>
    </source>
</evidence>
<dbReference type="InterPro" id="IPR005829">
    <property type="entry name" value="Sugar_transporter_CS"/>
</dbReference>
<dbReference type="InterPro" id="IPR011701">
    <property type="entry name" value="MFS"/>
</dbReference>
<dbReference type="Gene3D" id="1.20.1250.20">
    <property type="entry name" value="MFS general substrate transporter like domains"/>
    <property type="match status" value="1"/>
</dbReference>
<evidence type="ECO:0000256" key="4">
    <source>
        <dbReference type="ARBA" id="ARBA00023136"/>
    </source>
</evidence>
<organism evidence="7 8">
    <name type="scientific">Pendulispora albinea</name>
    <dbReference type="NCBI Taxonomy" id="2741071"/>
    <lineage>
        <taxon>Bacteria</taxon>
        <taxon>Pseudomonadati</taxon>
        <taxon>Myxococcota</taxon>
        <taxon>Myxococcia</taxon>
        <taxon>Myxococcales</taxon>
        <taxon>Sorangiineae</taxon>
        <taxon>Pendulisporaceae</taxon>
        <taxon>Pendulispora</taxon>
    </lineage>
</organism>
<dbReference type="CDD" id="cd17365">
    <property type="entry name" value="MFS_PcaK_like"/>
    <property type="match status" value="1"/>
</dbReference>
<name>A0ABZ2LN90_9BACT</name>
<dbReference type="PANTHER" id="PTHR23508">
    <property type="entry name" value="CARBOXYLIC ACID TRANSPORTER PROTEIN HOMOLOG"/>
    <property type="match status" value="1"/>
</dbReference>
<feature type="transmembrane region" description="Helical" evidence="5">
    <location>
        <begin position="345"/>
        <end position="366"/>
    </location>
</feature>
<dbReference type="SUPFAM" id="SSF103473">
    <property type="entry name" value="MFS general substrate transporter"/>
    <property type="match status" value="1"/>
</dbReference>
<reference evidence="7 8" key="1">
    <citation type="submission" date="2021-12" db="EMBL/GenBank/DDBJ databases">
        <title>Discovery of the Pendulisporaceae a myxobacterial family with distinct sporulation behavior and unique specialized metabolism.</title>
        <authorList>
            <person name="Garcia R."/>
            <person name="Popoff A."/>
            <person name="Bader C.D."/>
            <person name="Loehr J."/>
            <person name="Walesch S."/>
            <person name="Walt C."/>
            <person name="Boldt J."/>
            <person name="Bunk B."/>
            <person name="Haeckl F.J.F.P.J."/>
            <person name="Gunesch A.P."/>
            <person name="Birkelbach J."/>
            <person name="Nuebel U."/>
            <person name="Pietschmann T."/>
            <person name="Bach T."/>
            <person name="Mueller R."/>
        </authorList>
    </citation>
    <scope>NUCLEOTIDE SEQUENCE [LARGE SCALE GENOMIC DNA]</scope>
    <source>
        <strain evidence="7 8">MSr11954</strain>
    </source>
</reference>
<dbReference type="PROSITE" id="PS50850">
    <property type="entry name" value="MFS"/>
    <property type="match status" value="1"/>
</dbReference>
<dbReference type="RefSeq" id="WP_394820714.1">
    <property type="nucleotide sequence ID" value="NZ_CP089984.1"/>
</dbReference>
<protein>
    <submittedName>
        <fullName evidence="7">Aromatic acid/H+ symport family MFS transporter</fullName>
    </submittedName>
</protein>
<evidence type="ECO:0000256" key="5">
    <source>
        <dbReference type="SAM" id="Phobius"/>
    </source>
</evidence>
<comment type="subcellular location">
    <subcellularLocation>
        <location evidence="1">Membrane</location>
        <topology evidence="1">Multi-pass membrane protein</topology>
    </subcellularLocation>
</comment>
<evidence type="ECO:0000256" key="1">
    <source>
        <dbReference type="ARBA" id="ARBA00004141"/>
    </source>
</evidence>
<keyword evidence="3 5" id="KW-1133">Transmembrane helix</keyword>
<dbReference type="PROSITE" id="PS00216">
    <property type="entry name" value="SUGAR_TRANSPORT_1"/>
    <property type="match status" value="1"/>
</dbReference>
<feature type="transmembrane region" description="Helical" evidence="5">
    <location>
        <begin position="410"/>
        <end position="428"/>
    </location>
</feature>
<keyword evidence="4 5" id="KW-0472">Membrane</keyword>
<feature type="transmembrane region" description="Helical" evidence="5">
    <location>
        <begin position="387"/>
        <end position="404"/>
    </location>
</feature>
<feature type="domain" description="Major facilitator superfamily (MFS) profile" evidence="6">
    <location>
        <begin position="22"/>
        <end position="432"/>
    </location>
</feature>
<dbReference type="PANTHER" id="PTHR23508:SF10">
    <property type="entry name" value="CARBOXYLIC ACID TRANSPORTER PROTEIN HOMOLOG"/>
    <property type="match status" value="1"/>
</dbReference>
<evidence type="ECO:0000256" key="3">
    <source>
        <dbReference type="ARBA" id="ARBA00022989"/>
    </source>
</evidence>
<evidence type="ECO:0000256" key="2">
    <source>
        <dbReference type="ARBA" id="ARBA00022692"/>
    </source>
</evidence>
<feature type="transmembrane region" description="Helical" evidence="5">
    <location>
        <begin position="88"/>
        <end position="107"/>
    </location>
</feature>
<dbReference type="InterPro" id="IPR036259">
    <property type="entry name" value="MFS_trans_sf"/>
</dbReference>